<evidence type="ECO:0000313" key="2">
    <source>
        <dbReference type="EMBL" id="KAH6589026.1"/>
    </source>
</evidence>
<comment type="caution">
    <text evidence="2">The sequence shown here is derived from an EMBL/GenBank/DDBJ whole genome shotgun (WGS) entry which is preliminary data.</text>
</comment>
<evidence type="ECO:0000313" key="3">
    <source>
        <dbReference type="Proteomes" id="UP001648503"/>
    </source>
</evidence>
<sequence>MTDSAAVSIPADKVNLRLLLVSGKKSDFLFAATDTIDAVCAHIALNWPADWVGEIQPKGSENVKILLRGKFLERNSTIQGNAISAGDTTVVHVLVKNDVSTPESKKLESSSGCSCSIL</sequence>
<proteinExistence type="predicted"/>
<feature type="domain" description="UBL3-like ubiquitin" evidence="1">
    <location>
        <begin position="12"/>
        <end position="115"/>
    </location>
</feature>
<reference evidence="2 3" key="1">
    <citation type="submission" date="2021-02" db="EMBL/GenBank/DDBJ databases">
        <title>Variation within the Batrachochytrium salamandrivorans European outbreak.</title>
        <authorList>
            <person name="Kelly M."/>
            <person name="Pasmans F."/>
            <person name="Shea T.P."/>
            <person name="Munoz J.F."/>
            <person name="Carranza S."/>
            <person name="Cuomo C.A."/>
            <person name="Martel A."/>
        </authorList>
    </citation>
    <scope>NUCLEOTIDE SEQUENCE [LARGE SCALE GENOMIC DNA]</scope>
    <source>
        <strain evidence="2 3">AMFP18/2</strain>
    </source>
</reference>
<dbReference type="SUPFAM" id="SSF54236">
    <property type="entry name" value="Ubiquitin-like"/>
    <property type="match status" value="1"/>
</dbReference>
<organism evidence="2 3">
    <name type="scientific">Batrachochytrium salamandrivorans</name>
    <dbReference type="NCBI Taxonomy" id="1357716"/>
    <lineage>
        <taxon>Eukaryota</taxon>
        <taxon>Fungi</taxon>
        <taxon>Fungi incertae sedis</taxon>
        <taxon>Chytridiomycota</taxon>
        <taxon>Chytridiomycota incertae sedis</taxon>
        <taxon>Chytridiomycetes</taxon>
        <taxon>Rhizophydiales</taxon>
        <taxon>Rhizophydiales incertae sedis</taxon>
        <taxon>Batrachochytrium</taxon>
    </lineage>
</organism>
<dbReference type="Proteomes" id="UP001648503">
    <property type="component" value="Unassembled WGS sequence"/>
</dbReference>
<dbReference type="PANTHER" id="PTHR13169:SF0">
    <property type="entry name" value="UBIQUITIN-LIKE PROTEIN 3"/>
    <property type="match status" value="1"/>
</dbReference>
<gene>
    <name evidence="2" type="ORF">BASA50_010310</name>
</gene>
<keyword evidence="3" id="KW-1185">Reference proteome</keyword>
<dbReference type="Pfam" id="PF13881">
    <property type="entry name" value="Rad60-SLD_2"/>
    <property type="match status" value="1"/>
</dbReference>
<dbReference type="InterPro" id="IPR039540">
    <property type="entry name" value="UBL3-like_ubiquitin_dom"/>
</dbReference>
<name>A0ABQ8F1R2_9FUNG</name>
<protein>
    <recommendedName>
        <fullName evidence="1">UBL3-like ubiquitin domain-containing protein</fullName>
    </recommendedName>
</protein>
<dbReference type="InterPro" id="IPR029071">
    <property type="entry name" value="Ubiquitin-like_domsf"/>
</dbReference>
<accession>A0ABQ8F1R2</accession>
<dbReference type="PANTHER" id="PTHR13169">
    <property type="entry name" value="UBIQUITIN-LIKE PROTEIN 3 HCG-1 PROTEIN"/>
    <property type="match status" value="1"/>
</dbReference>
<dbReference type="Gene3D" id="3.10.20.90">
    <property type="entry name" value="Phosphatidylinositol 3-kinase Catalytic Subunit, Chain A, domain 1"/>
    <property type="match status" value="1"/>
</dbReference>
<evidence type="ECO:0000259" key="1">
    <source>
        <dbReference type="Pfam" id="PF13881"/>
    </source>
</evidence>
<dbReference type="EMBL" id="JAFCIX010000477">
    <property type="protein sequence ID" value="KAH6589026.1"/>
    <property type="molecule type" value="Genomic_DNA"/>
</dbReference>
<dbReference type="InterPro" id="IPR040015">
    <property type="entry name" value="UBL3-like"/>
</dbReference>